<evidence type="ECO:0000313" key="1">
    <source>
        <dbReference type="EMBL" id="KAJ2793707.1"/>
    </source>
</evidence>
<name>A0A9W8HUR4_9FUNG</name>
<evidence type="ECO:0000313" key="2">
    <source>
        <dbReference type="Proteomes" id="UP001140094"/>
    </source>
</evidence>
<proteinExistence type="predicted"/>
<gene>
    <name evidence="1" type="ORF">H4R20_006462</name>
</gene>
<organism evidence="1 2">
    <name type="scientific">Coemansia guatemalensis</name>
    <dbReference type="NCBI Taxonomy" id="2761395"/>
    <lineage>
        <taxon>Eukaryota</taxon>
        <taxon>Fungi</taxon>
        <taxon>Fungi incertae sedis</taxon>
        <taxon>Zoopagomycota</taxon>
        <taxon>Kickxellomycotina</taxon>
        <taxon>Kickxellomycetes</taxon>
        <taxon>Kickxellales</taxon>
        <taxon>Kickxellaceae</taxon>
        <taxon>Coemansia</taxon>
    </lineage>
</organism>
<dbReference type="OrthoDB" id="2313105at2759"/>
<feature type="non-terminal residue" evidence="1">
    <location>
        <position position="146"/>
    </location>
</feature>
<accession>A0A9W8HUR4</accession>
<protein>
    <submittedName>
        <fullName evidence="1">Uncharacterized protein</fullName>
    </submittedName>
</protein>
<dbReference type="EMBL" id="JANBUO010002800">
    <property type="protein sequence ID" value="KAJ2793707.1"/>
    <property type="molecule type" value="Genomic_DNA"/>
</dbReference>
<reference evidence="1" key="1">
    <citation type="submission" date="2022-07" db="EMBL/GenBank/DDBJ databases">
        <title>Phylogenomic reconstructions and comparative analyses of Kickxellomycotina fungi.</title>
        <authorList>
            <person name="Reynolds N.K."/>
            <person name="Stajich J.E."/>
            <person name="Barry K."/>
            <person name="Grigoriev I.V."/>
            <person name="Crous P."/>
            <person name="Smith M.E."/>
        </authorList>
    </citation>
    <scope>NUCLEOTIDE SEQUENCE</scope>
    <source>
        <strain evidence="1">NRRL 1565</strain>
    </source>
</reference>
<keyword evidence="2" id="KW-1185">Reference proteome</keyword>
<dbReference type="Proteomes" id="UP001140094">
    <property type="component" value="Unassembled WGS sequence"/>
</dbReference>
<comment type="caution">
    <text evidence="1">The sequence shown here is derived from an EMBL/GenBank/DDBJ whole genome shotgun (WGS) entry which is preliminary data.</text>
</comment>
<dbReference type="AlphaFoldDB" id="A0A9W8HUR4"/>
<sequence>MLRSFRIPETRLLVINDLVVQVTVTFRTDEDEEMRYRYAEDSELQSLVQTSVISLVNCGYTDGVARGPGFVLYQKRKKWPIGRRYIFTRHGEPLQSSLHKYFFQLELLDWEGQQHGNAVEITELRGVGMSPSSSSIAGSTIEGLEA</sequence>